<dbReference type="SUPFAM" id="SSF51905">
    <property type="entry name" value="FAD/NAD(P)-binding domain"/>
    <property type="match status" value="1"/>
</dbReference>
<evidence type="ECO:0000256" key="3">
    <source>
        <dbReference type="ARBA" id="ARBA00022827"/>
    </source>
</evidence>
<reference evidence="9" key="1">
    <citation type="journal article" date="2019" name="Int. J. Syst. Evol. Microbiol.">
        <title>The Global Catalogue of Microorganisms (GCM) 10K type strain sequencing project: providing services to taxonomists for standard genome sequencing and annotation.</title>
        <authorList>
            <consortium name="The Broad Institute Genomics Platform"/>
            <consortium name="The Broad Institute Genome Sequencing Center for Infectious Disease"/>
            <person name="Wu L."/>
            <person name="Ma J."/>
        </authorList>
    </citation>
    <scope>NUCLEOTIDE SEQUENCE [LARGE SCALE GENOMIC DNA]</scope>
    <source>
        <strain evidence="9">JCM 3106</strain>
    </source>
</reference>
<evidence type="ECO:0000256" key="5">
    <source>
        <dbReference type="ARBA" id="ARBA00023002"/>
    </source>
</evidence>
<dbReference type="PANTHER" id="PTHR46028:SF2">
    <property type="entry name" value="KYNURENINE 3-MONOOXYGENASE"/>
    <property type="match status" value="1"/>
</dbReference>
<name>A0ABP6LFG6_9ACTN</name>
<dbReference type="PRINTS" id="PR00420">
    <property type="entry name" value="RNGMNOXGNASE"/>
</dbReference>
<comment type="cofactor">
    <cofactor evidence="1">
        <name>FAD</name>
        <dbReference type="ChEBI" id="CHEBI:57692"/>
    </cofactor>
</comment>
<evidence type="ECO:0000256" key="4">
    <source>
        <dbReference type="ARBA" id="ARBA00022857"/>
    </source>
</evidence>
<feature type="domain" description="FAD-binding" evidence="7">
    <location>
        <begin position="7"/>
        <end position="179"/>
    </location>
</feature>
<feature type="domain" description="FAD-binding" evidence="7">
    <location>
        <begin position="293"/>
        <end position="354"/>
    </location>
</feature>
<evidence type="ECO:0000259" key="7">
    <source>
        <dbReference type="Pfam" id="PF01494"/>
    </source>
</evidence>
<protein>
    <submittedName>
        <fullName evidence="8">NAD(P)/FAD-dependent oxidoreductase</fullName>
    </submittedName>
</protein>
<dbReference type="InterPro" id="IPR002938">
    <property type="entry name" value="FAD-bd"/>
</dbReference>
<dbReference type="Proteomes" id="UP001499930">
    <property type="component" value="Unassembled WGS sequence"/>
</dbReference>
<evidence type="ECO:0000256" key="6">
    <source>
        <dbReference type="ARBA" id="ARBA00023033"/>
    </source>
</evidence>
<evidence type="ECO:0000256" key="2">
    <source>
        <dbReference type="ARBA" id="ARBA00022630"/>
    </source>
</evidence>
<sequence>MTAGRAAIVGAGPAGSLLAILLARRGHRVDVYDLRPDPRDGKGDGEGRSINLGLSARGIRALRRVGLWETLRDRLVPMRGRVVHRPDGSAVFQAYGTDPAQILYSVDRDELTTLLVERAAAHEGVRHVFGVRCTGLDRENAGLTLADTVTGQARGVRADFVVGADGAFSAVRAAMQRGLPTDHRQDFLEWGYKELTIPAAPGGGPRVPLEALHVWPGDGALIVAHPNVDASLTATLFLPRTGVPGAPGFDDLTGGRDAVRFLGRVFPGFADLVPDLAAQYAAGPVGTLVTIRTSRWRHAGRVVLVGDAAHAVYPFYGQGMNAALEDCLVLDDCLARHPGDRAAAFGAYQRLRRPHTDILADLSERNFADLRDGTRSPLRLARRQADLALNRIFPTLWRPLYTMVSHTDMPYGEALRRARHQDRVLRWSGAALAAGVALAAVKLTSARRTSP</sequence>
<keyword evidence="2" id="KW-0285">Flavoprotein</keyword>
<evidence type="ECO:0000313" key="9">
    <source>
        <dbReference type="Proteomes" id="UP001499930"/>
    </source>
</evidence>
<keyword evidence="6" id="KW-0503">Monooxygenase</keyword>
<proteinExistence type="predicted"/>
<dbReference type="EMBL" id="BAAAWD010000032">
    <property type="protein sequence ID" value="GAA3042279.1"/>
    <property type="molecule type" value="Genomic_DNA"/>
</dbReference>
<gene>
    <name evidence="8" type="ORF">GCM10017559_84060</name>
</gene>
<evidence type="ECO:0000313" key="8">
    <source>
        <dbReference type="EMBL" id="GAA3042279.1"/>
    </source>
</evidence>
<dbReference type="Gene3D" id="3.50.50.60">
    <property type="entry name" value="FAD/NAD(P)-binding domain"/>
    <property type="match status" value="1"/>
</dbReference>
<dbReference type="Pfam" id="PF01494">
    <property type="entry name" value="FAD_binding_3"/>
    <property type="match status" value="2"/>
</dbReference>
<evidence type="ECO:0000256" key="1">
    <source>
        <dbReference type="ARBA" id="ARBA00001974"/>
    </source>
</evidence>
<dbReference type="InterPro" id="IPR036188">
    <property type="entry name" value="FAD/NAD-bd_sf"/>
</dbReference>
<keyword evidence="5" id="KW-0560">Oxidoreductase</keyword>
<dbReference type="RefSeq" id="WP_344908294.1">
    <property type="nucleotide sequence ID" value="NZ_BAAAWD010000032.1"/>
</dbReference>
<dbReference type="PANTHER" id="PTHR46028">
    <property type="entry name" value="KYNURENINE 3-MONOOXYGENASE"/>
    <property type="match status" value="1"/>
</dbReference>
<comment type="caution">
    <text evidence="8">The sequence shown here is derived from an EMBL/GenBank/DDBJ whole genome shotgun (WGS) entry which is preliminary data.</text>
</comment>
<organism evidence="8 9">
    <name type="scientific">Streptosporangium longisporum</name>
    <dbReference type="NCBI Taxonomy" id="46187"/>
    <lineage>
        <taxon>Bacteria</taxon>
        <taxon>Bacillati</taxon>
        <taxon>Actinomycetota</taxon>
        <taxon>Actinomycetes</taxon>
        <taxon>Streptosporangiales</taxon>
        <taxon>Streptosporangiaceae</taxon>
        <taxon>Streptosporangium</taxon>
    </lineage>
</organism>
<keyword evidence="3" id="KW-0274">FAD</keyword>
<keyword evidence="4" id="KW-0521">NADP</keyword>
<keyword evidence="9" id="KW-1185">Reference proteome</keyword>
<accession>A0ABP6LFG6</accession>